<feature type="transmembrane region" description="Helical" evidence="5">
    <location>
        <begin position="156"/>
        <end position="181"/>
    </location>
</feature>
<keyword evidence="4 5" id="KW-0472">Membrane</keyword>
<feature type="transmembrane region" description="Helical" evidence="5">
    <location>
        <begin position="236"/>
        <end position="259"/>
    </location>
</feature>
<evidence type="ECO:0000256" key="1">
    <source>
        <dbReference type="ARBA" id="ARBA00004141"/>
    </source>
</evidence>
<dbReference type="Pfam" id="PF01061">
    <property type="entry name" value="ABC2_membrane"/>
    <property type="match status" value="1"/>
</dbReference>
<protein>
    <submittedName>
        <fullName evidence="7">ABC-2 type transport system permease protein</fullName>
    </submittedName>
</protein>
<dbReference type="GO" id="GO:0140359">
    <property type="term" value="F:ABC-type transporter activity"/>
    <property type="evidence" value="ECO:0007669"/>
    <property type="project" value="InterPro"/>
</dbReference>
<dbReference type="PANTHER" id="PTHR43027:SF1">
    <property type="entry name" value="DOXORUBICIN RESISTANCE ABC TRANSPORTER PERMEASE PROTEIN DRRC-RELATED"/>
    <property type="match status" value="1"/>
</dbReference>
<name>A0A1C4WLA4_MICEC</name>
<evidence type="ECO:0000256" key="2">
    <source>
        <dbReference type="ARBA" id="ARBA00022692"/>
    </source>
</evidence>
<organism evidence="7 8">
    <name type="scientific">Micromonospora echinospora</name>
    <name type="common">Micromonospora purpurea</name>
    <dbReference type="NCBI Taxonomy" id="1877"/>
    <lineage>
        <taxon>Bacteria</taxon>
        <taxon>Bacillati</taxon>
        <taxon>Actinomycetota</taxon>
        <taxon>Actinomycetes</taxon>
        <taxon>Micromonosporales</taxon>
        <taxon>Micromonosporaceae</taxon>
        <taxon>Micromonospora</taxon>
    </lineage>
</organism>
<dbReference type="GO" id="GO:0016020">
    <property type="term" value="C:membrane"/>
    <property type="evidence" value="ECO:0007669"/>
    <property type="project" value="UniProtKB-SubCell"/>
</dbReference>
<dbReference type="PANTHER" id="PTHR43027">
    <property type="entry name" value="DOXORUBICIN RESISTANCE ABC TRANSPORTER PERMEASE PROTEIN DRRC-RELATED"/>
    <property type="match status" value="1"/>
</dbReference>
<evidence type="ECO:0000256" key="3">
    <source>
        <dbReference type="ARBA" id="ARBA00022989"/>
    </source>
</evidence>
<evidence type="ECO:0000259" key="6">
    <source>
        <dbReference type="Pfam" id="PF01061"/>
    </source>
</evidence>
<comment type="subcellular location">
    <subcellularLocation>
        <location evidence="1">Membrane</location>
        <topology evidence="1">Multi-pass membrane protein</topology>
    </subcellularLocation>
</comment>
<evidence type="ECO:0000313" key="7">
    <source>
        <dbReference type="EMBL" id="SCE96671.1"/>
    </source>
</evidence>
<feature type="transmembrane region" description="Helical" evidence="5">
    <location>
        <begin position="74"/>
        <end position="95"/>
    </location>
</feature>
<proteinExistence type="predicted"/>
<keyword evidence="8" id="KW-1185">Reference proteome</keyword>
<reference evidence="8" key="1">
    <citation type="submission" date="2016-06" db="EMBL/GenBank/DDBJ databases">
        <authorList>
            <person name="Varghese N."/>
            <person name="Submissions Spin"/>
        </authorList>
    </citation>
    <scope>NUCLEOTIDE SEQUENCE [LARGE SCALE GENOMIC DNA]</scope>
    <source>
        <strain evidence="8">DSM 43816</strain>
    </source>
</reference>
<dbReference type="InParanoid" id="A0A1C4WLA4"/>
<dbReference type="OrthoDB" id="4295944at2"/>
<feature type="transmembrane region" description="Helical" evidence="5">
    <location>
        <begin position="43"/>
        <end position="62"/>
    </location>
</feature>
<dbReference type="InterPro" id="IPR052902">
    <property type="entry name" value="ABC-2_transporter"/>
</dbReference>
<evidence type="ECO:0000256" key="5">
    <source>
        <dbReference type="SAM" id="Phobius"/>
    </source>
</evidence>
<dbReference type="EMBL" id="LT607413">
    <property type="protein sequence ID" value="SCE96671.1"/>
    <property type="molecule type" value="Genomic_DNA"/>
</dbReference>
<evidence type="ECO:0000313" key="8">
    <source>
        <dbReference type="Proteomes" id="UP000198253"/>
    </source>
</evidence>
<feature type="transmembrane region" description="Helical" evidence="5">
    <location>
        <begin position="193"/>
        <end position="216"/>
    </location>
</feature>
<accession>A0A1C4WLA4</accession>
<dbReference type="RefSeq" id="WP_088981597.1">
    <property type="nucleotide sequence ID" value="NZ_LT607413.1"/>
</dbReference>
<feature type="domain" description="ABC-2 type transporter transmembrane" evidence="6">
    <location>
        <begin position="31"/>
        <end position="230"/>
    </location>
</feature>
<evidence type="ECO:0000256" key="4">
    <source>
        <dbReference type="ARBA" id="ARBA00023136"/>
    </source>
</evidence>
<keyword evidence="2 5" id="KW-0812">Transmembrane</keyword>
<dbReference type="AlphaFoldDB" id="A0A1C4WLA4"/>
<feature type="transmembrane region" description="Helical" evidence="5">
    <location>
        <begin position="116"/>
        <end position="144"/>
    </location>
</feature>
<sequence>MSRAAAAVRPDDHAGSPGPDREWLWVLFSSLRLQTRLMRGSPFAVLLGIVQPVVLLAVTVGANDQLTAEATTRFTVGVVMMAFWGATIWTAGGILQFEVHAGTLRANVTSTRSPQVILLGKCLGASLYTLPMIVVTTIVTVGLLGAPLRAERPGLLLLGLLLVAVSGTGLGMLLSCLFLLTRHGNHWSSALMYPIYILGGFMIPIDLLPEGLRWISTVVSLRWATDFLTAAAAGRFAAGSLAVMVALTVGYFALGWYALRQIIRRAKREALLDRR</sequence>
<dbReference type="Proteomes" id="UP000198253">
    <property type="component" value="Chromosome I"/>
</dbReference>
<dbReference type="InterPro" id="IPR013525">
    <property type="entry name" value="ABC2_TM"/>
</dbReference>
<gene>
    <name evidence="7" type="ORF">GA0070618_2276</name>
</gene>
<keyword evidence="3 5" id="KW-1133">Transmembrane helix</keyword>